<gene>
    <name evidence="4" type="ORF">PGQ11_012759</name>
</gene>
<protein>
    <recommendedName>
        <fullName evidence="6">NACHT domain-containing protein</fullName>
    </recommendedName>
</protein>
<evidence type="ECO:0000259" key="3">
    <source>
        <dbReference type="Pfam" id="PF25053"/>
    </source>
</evidence>
<feature type="domain" description="DUF7791" evidence="3">
    <location>
        <begin position="526"/>
        <end position="661"/>
    </location>
</feature>
<sequence>MDPLTAFGLATNILTFVEFSGKLLADSRAVYKSGAGASARSLDLEFIATQIKKRRSQIPSGLSEEAELHDLCERCNIVGGNLLDAIKKLKIKGKHRKWESFKVALTETLSEGEMFNLQTNMQLLQSEWIAQMLALMANEQNSVRLVNEKLAMENNRRLEGLDWNVRQVLKAIEKRPGPGVLHEQSELVATKVSAYREEARVTAWNQRLIESLYYPRFQSRHDAISEAHARTFEWVLSDTSADDEEPRRLVEWLRTRNGTYFVQGKAGSGKSTLMKFLWHHQSTREHLKAWVGDSKLFTASYFFWAAGDELQKSEEGLMRALLFEILRACPQLIEGIRNDPKDSITLAEQSRAQTWTITTLWRMFEVLMNQEFEAKFCFFIDGLDEYKGNTEELIKLVQKLISYPGIKICVSSRPWAEFRQAFGEGANEEWRIKLEDLTKVDIHQYVDDKLNQDAQYSRLQHSDAGYYDIAEQVTLRAQGVFLWVRLVVRSLLDGARYDDTIADMRRRLDALPNGLDDFFKLMLKGVDQFYRAKSAMSIKIAVAATASLPLVIHVYADDIHEDPEHALKASVAELKYPDMRDMINQMPNRIDARSKGLLEVIKRDDAPNPYHEWEVAFLHRTVRDFFDSSQEITKSFDEDLEDDFNEHALLCHAYLENLKRTWPTWHQRSDVSLIEDIMYHAKQLQASHGSTRRLENVFQEAKRVFYATGNCANDMLFDGTAIRYGLESYATEHLFGSEQADQDMSARATDLLGYALFDMRLETFFNGEKYGDHSINPPIVNCLLEHGANPNGVPNGVPDEVPLEVRGHTCWGEFVLGCAERSPSEEEFVVIHNLIAHGADLGYQVKKGMSAGKLLQTCFPKEYESWSIKAPSPMKTLRNSFRGLMHRSSRRAKRRLRQ</sequence>
<dbReference type="InterPro" id="IPR056884">
    <property type="entry name" value="NPHP3-like_N"/>
</dbReference>
<evidence type="ECO:0000256" key="1">
    <source>
        <dbReference type="ARBA" id="ARBA00022737"/>
    </source>
</evidence>
<evidence type="ECO:0000313" key="4">
    <source>
        <dbReference type="EMBL" id="KAK8856847.1"/>
    </source>
</evidence>
<evidence type="ECO:0008006" key="6">
    <source>
        <dbReference type="Google" id="ProtNLM"/>
    </source>
</evidence>
<dbReference type="EMBL" id="JAPCWZ010000007">
    <property type="protein sequence ID" value="KAK8856847.1"/>
    <property type="molecule type" value="Genomic_DNA"/>
</dbReference>
<dbReference type="PANTHER" id="PTHR10039:SF5">
    <property type="entry name" value="NACHT DOMAIN-CONTAINING PROTEIN"/>
    <property type="match status" value="1"/>
</dbReference>
<dbReference type="Pfam" id="PF24883">
    <property type="entry name" value="NPHP3_N"/>
    <property type="match status" value="1"/>
</dbReference>
<feature type="domain" description="Nephrocystin 3-like N-terminal" evidence="2">
    <location>
        <begin position="249"/>
        <end position="413"/>
    </location>
</feature>
<proteinExistence type="predicted"/>
<dbReference type="Gene3D" id="3.40.50.300">
    <property type="entry name" value="P-loop containing nucleotide triphosphate hydrolases"/>
    <property type="match status" value="1"/>
</dbReference>
<accession>A0ABR2I498</accession>
<dbReference type="InterPro" id="IPR027417">
    <property type="entry name" value="P-loop_NTPase"/>
</dbReference>
<evidence type="ECO:0000313" key="5">
    <source>
        <dbReference type="Proteomes" id="UP001390339"/>
    </source>
</evidence>
<dbReference type="SUPFAM" id="SSF52540">
    <property type="entry name" value="P-loop containing nucleoside triphosphate hydrolases"/>
    <property type="match status" value="1"/>
</dbReference>
<dbReference type="Proteomes" id="UP001390339">
    <property type="component" value="Unassembled WGS sequence"/>
</dbReference>
<evidence type="ECO:0000259" key="2">
    <source>
        <dbReference type="Pfam" id="PF24883"/>
    </source>
</evidence>
<organism evidence="4 5">
    <name type="scientific">Apiospora arundinis</name>
    <dbReference type="NCBI Taxonomy" id="335852"/>
    <lineage>
        <taxon>Eukaryota</taxon>
        <taxon>Fungi</taxon>
        <taxon>Dikarya</taxon>
        <taxon>Ascomycota</taxon>
        <taxon>Pezizomycotina</taxon>
        <taxon>Sordariomycetes</taxon>
        <taxon>Xylariomycetidae</taxon>
        <taxon>Amphisphaeriales</taxon>
        <taxon>Apiosporaceae</taxon>
        <taxon>Apiospora</taxon>
    </lineage>
</organism>
<dbReference type="InterPro" id="IPR056693">
    <property type="entry name" value="DUF7791"/>
</dbReference>
<reference evidence="4 5" key="1">
    <citation type="journal article" date="2024" name="IMA Fungus">
        <title>Apiospora arundinis, a panoply of carbohydrate-active enzymes and secondary metabolites.</title>
        <authorList>
            <person name="Sorensen T."/>
            <person name="Petersen C."/>
            <person name="Muurmann A.T."/>
            <person name="Christiansen J.V."/>
            <person name="Brundto M.L."/>
            <person name="Overgaard C.K."/>
            <person name="Boysen A.T."/>
            <person name="Wollenberg R.D."/>
            <person name="Larsen T.O."/>
            <person name="Sorensen J.L."/>
            <person name="Nielsen K.L."/>
            <person name="Sondergaard T.E."/>
        </authorList>
    </citation>
    <scope>NUCLEOTIDE SEQUENCE [LARGE SCALE GENOMIC DNA]</scope>
    <source>
        <strain evidence="4 5">AAU 773</strain>
    </source>
</reference>
<keyword evidence="1" id="KW-0677">Repeat</keyword>
<comment type="caution">
    <text evidence="4">The sequence shown here is derived from an EMBL/GenBank/DDBJ whole genome shotgun (WGS) entry which is preliminary data.</text>
</comment>
<dbReference type="Pfam" id="PF25053">
    <property type="entry name" value="DUF7791"/>
    <property type="match status" value="1"/>
</dbReference>
<name>A0ABR2I498_9PEZI</name>
<keyword evidence="5" id="KW-1185">Reference proteome</keyword>
<dbReference type="PANTHER" id="PTHR10039">
    <property type="entry name" value="AMELOGENIN"/>
    <property type="match status" value="1"/>
</dbReference>